<reference evidence="2" key="3">
    <citation type="submission" date="2018-08" db="EMBL/GenBank/DDBJ databases">
        <title>Leveraging single-cell genomics to expand the Fungal Tree of Life.</title>
        <authorList>
            <consortium name="DOE Joint Genome Institute"/>
            <person name="Ahrendt S.R."/>
            <person name="Quandt C.A."/>
            <person name="Ciobanu D."/>
            <person name="Clum A."/>
            <person name="Salamov A."/>
            <person name="Andreopoulos B."/>
            <person name="Cheng J.-F."/>
            <person name="Woyke T."/>
            <person name="Pelin A."/>
            <person name="Henrissat B."/>
            <person name="Reynolds N."/>
            <person name="Benny G.L."/>
            <person name="Smith M.E."/>
            <person name="James T.Y."/>
            <person name="Grigoriev I.V."/>
        </authorList>
    </citation>
    <scope>NUCLEOTIDE SEQUENCE</scope>
    <source>
        <strain evidence="2">CSF55</strain>
    </source>
</reference>
<sequence length="88" mass="10039">MSRSRKSFSIFRSALKSSSHATKSNASTFNIENEYDFSFSIAIVGERGVGKSSLIKAECTRKDEYKVDTEIIQNRVNGIYFRVCNIFR</sequence>
<dbReference type="Proteomes" id="UP000281549">
    <property type="component" value="Unassembled WGS sequence"/>
</dbReference>
<gene>
    <name evidence="1" type="ORF">O9G_005245</name>
    <name evidence="2" type="ORF">ROZALSC1DRAFT_31506</name>
</gene>
<evidence type="ECO:0000313" key="4">
    <source>
        <dbReference type="Proteomes" id="UP000281549"/>
    </source>
</evidence>
<dbReference type="Proteomes" id="UP000030755">
    <property type="component" value="Unassembled WGS sequence"/>
</dbReference>
<dbReference type="Gene3D" id="3.40.50.300">
    <property type="entry name" value="P-loop containing nucleotide triphosphate hydrolases"/>
    <property type="match status" value="1"/>
</dbReference>
<dbReference type="SUPFAM" id="SSF52540">
    <property type="entry name" value="P-loop containing nucleoside triphosphate hydrolases"/>
    <property type="match status" value="1"/>
</dbReference>
<dbReference type="EMBL" id="ML006397">
    <property type="protein sequence ID" value="RKP16582.1"/>
    <property type="molecule type" value="Genomic_DNA"/>
</dbReference>
<evidence type="ECO:0000313" key="2">
    <source>
        <dbReference type="EMBL" id="RKP16582.1"/>
    </source>
</evidence>
<dbReference type="HOGENOM" id="CLU_2470359_0_0_1"/>
<accession>A0A075B188</accession>
<organism evidence="1 3">
    <name type="scientific">Rozella allomycis (strain CSF55)</name>
    <dbReference type="NCBI Taxonomy" id="988480"/>
    <lineage>
        <taxon>Eukaryota</taxon>
        <taxon>Fungi</taxon>
        <taxon>Fungi incertae sedis</taxon>
        <taxon>Cryptomycota</taxon>
        <taxon>Cryptomycota incertae sedis</taxon>
        <taxon>Rozella</taxon>
    </lineage>
</organism>
<proteinExistence type="predicted"/>
<reference evidence="1 3" key="1">
    <citation type="journal article" date="2013" name="Curr. Biol.">
        <title>Shared signatures of parasitism and phylogenomics unite Cryptomycota and microsporidia.</title>
        <authorList>
            <person name="James T.Y."/>
            <person name="Pelin A."/>
            <person name="Bonen L."/>
            <person name="Ahrendt S."/>
            <person name="Sain D."/>
            <person name="Corradi N."/>
            <person name="Stajich J.E."/>
        </authorList>
    </citation>
    <scope>NUCLEOTIDE SEQUENCE [LARGE SCALE GENOMIC DNA]</scope>
    <source>
        <strain evidence="1 3">CSF55</strain>
        <strain evidence="1 3">CSF55</strain>
    </source>
</reference>
<dbReference type="AlphaFoldDB" id="A0A075B188"/>
<dbReference type="EMBL" id="KE560660">
    <property type="protein sequence ID" value="EPZ36108.1"/>
    <property type="molecule type" value="Genomic_DNA"/>
</dbReference>
<protein>
    <submittedName>
        <fullName evidence="1">Uncharacterized protein</fullName>
    </submittedName>
</protein>
<keyword evidence="3" id="KW-1185">Reference proteome</keyword>
<evidence type="ECO:0000313" key="1">
    <source>
        <dbReference type="EMBL" id="EPZ36108.1"/>
    </source>
</evidence>
<reference evidence="4" key="2">
    <citation type="journal article" date="2018" name="Nat. Microbiol.">
        <title>Leveraging single-cell genomics to expand the fungal tree of life.</title>
        <authorList>
            <person name="Ahrendt S.R."/>
            <person name="Quandt C.A."/>
            <person name="Ciobanu D."/>
            <person name="Clum A."/>
            <person name="Salamov A."/>
            <person name="Andreopoulos B."/>
            <person name="Cheng J.F."/>
            <person name="Woyke T."/>
            <person name="Pelin A."/>
            <person name="Henrissat B."/>
            <person name="Reynolds N.K."/>
            <person name="Benny G.L."/>
            <person name="Smith M.E."/>
            <person name="James T.Y."/>
            <person name="Grigoriev I.V."/>
        </authorList>
    </citation>
    <scope>NUCLEOTIDE SEQUENCE [LARGE SCALE GENOMIC DNA]</scope>
    <source>
        <strain evidence="4">CSF55</strain>
    </source>
</reference>
<name>A0A075B188_ROZAC</name>
<evidence type="ECO:0000313" key="3">
    <source>
        <dbReference type="Proteomes" id="UP000030755"/>
    </source>
</evidence>
<dbReference type="InterPro" id="IPR027417">
    <property type="entry name" value="P-loop_NTPase"/>
</dbReference>